<proteinExistence type="predicted"/>
<sequence>MSGSDKKNKGSTSVAENESPECHEEPFIDDRMRNILVSLQKTWLDDYSNSREKILVDVTERLHNEFSIESQRTKNDLVTQFKEELEASRAEWERNHAIRLQDALKEHQEKHEREIRALKKKQWCYQCETEAIYHCCWNTAYCSVECQQNHWNQHRRACRRRNRAAAIDAVNEDERP</sequence>
<accession>A0AC35UA35</accession>
<evidence type="ECO:0000313" key="2">
    <source>
        <dbReference type="WBParaSite" id="RSKR_0000926900.1"/>
    </source>
</evidence>
<protein>
    <submittedName>
        <fullName evidence="2">MYND-type domain-containing protein</fullName>
    </submittedName>
</protein>
<organism evidence="1 2">
    <name type="scientific">Rhabditophanes sp. KR3021</name>
    <dbReference type="NCBI Taxonomy" id="114890"/>
    <lineage>
        <taxon>Eukaryota</taxon>
        <taxon>Metazoa</taxon>
        <taxon>Ecdysozoa</taxon>
        <taxon>Nematoda</taxon>
        <taxon>Chromadorea</taxon>
        <taxon>Rhabditida</taxon>
        <taxon>Tylenchina</taxon>
        <taxon>Panagrolaimomorpha</taxon>
        <taxon>Strongyloidoidea</taxon>
        <taxon>Alloionematidae</taxon>
        <taxon>Rhabditophanes</taxon>
    </lineage>
</organism>
<evidence type="ECO:0000313" key="1">
    <source>
        <dbReference type="Proteomes" id="UP000095286"/>
    </source>
</evidence>
<name>A0AC35UA35_9BILA</name>
<reference evidence="2" key="1">
    <citation type="submission" date="2016-11" db="UniProtKB">
        <authorList>
            <consortium name="WormBaseParasite"/>
        </authorList>
    </citation>
    <scope>IDENTIFICATION</scope>
    <source>
        <strain evidence="2">KR3021</strain>
    </source>
</reference>
<dbReference type="Proteomes" id="UP000095286">
    <property type="component" value="Unplaced"/>
</dbReference>
<dbReference type="WBParaSite" id="RSKR_0000926900.1">
    <property type="protein sequence ID" value="RSKR_0000926900.1"/>
    <property type="gene ID" value="RSKR_0000926900"/>
</dbReference>